<dbReference type="AlphaFoldDB" id="A0A0Q0UCF8"/>
<dbReference type="InterPro" id="IPR011335">
    <property type="entry name" value="Restrct_endonuc-II-like"/>
</dbReference>
<dbReference type="GO" id="GO:0009036">
    <property type="term" value="F:type II site-specific deoxyribonuclease activity"/>
    <property type="evidence" value="ECO:0007669"/>
    <property type="project" value="InterPro"/>
</dbReference>
<keyword evidence="1" id="KW-0540">Nuclease</keyword>
<reference evidence="1 2" key="1">
    <citation type="submission" date="2015-10" db="EMBL/GenBank/DDBJ databases">
        <title>Corynebacteirum lowii and Corynebacterium oculi species nova, derived from human clinical disease and and emended description of Corynebacterium mastiditis.</title>
        <authorList>
            <person name="Bernard K."/>
            <person name="Pacheco A.L."/>
            <person name="Mcdougall C."/>
            <person name="Burtx T."/>
            <person name="Weibe D."/>
            <person name="Tyler S."/>
            <person name="Olson A.B."/>
            <person name="Cnockaert M."/>
            <person name="Eguchi H."/>
            <person name="Kuwahara T."/>
            <person name="Nakayama-Imaohji H."/>
            <person name="Boudewijins M."/>
            <person name="Van Hoecke F."/>
            <person name="Bernier A.-M."/>
            <person name="Vandamme P."/>
        </authorList>
    </citation>
    <scope>NUCLEOTIDE SEQUENCE [LARGE SCALE GENOMIC DNA]</scope>
    <source>
        <strain evidence="1 2">NML 130210</strain>
    </source>
</reference>
<dbReference type="Pfam" id="PF09195">
    <property type="entry name" value="Endonuc-BglII"/>
    <property type="match status" value="1"/>
</dbReference>
<protein>
    <submittedName>
        <fullName evidence="1">Restriction endonuclease BglII</fullName>
    </submittedName>
</protein>
<dbReference type="EMBL" id="LKST01000002">
    <property type="protein sequence ID" value="KQB84091.1"/>
    <property type="molecule type" value="Genomic_DNA"/>
</dbReference>
<gene>
    <name evidence="1" type="ORF">Cocul_00887</name>
</gene>
<keyword evidence="1" id="KW-0255">Endonuclease</keyword>
<accession>A0A0Q0UCF8</accession>
<name>A0A0Q0UCF8_9CORY</name>
<proteinExistence type="predicted"/>
<dbReference type="STRING" id="1544416.Cocul_00887"/>
<comment type="caution">
    <text evidence="1">The sequence shown here is derived from an EMBL/GenBank/DDBJ whole genome shotgun (WGS) entry which is preliminary data.</text>
</comment>
<dbReference type="InterPro" id="IPR015278">
    <property type="entry name" value="BglII-like"/>
</dbReference>
<dbReference type="GO" id="GO:0009307">
    <property type="term" value="P:DNA restriction-modification system"/>
    <property type="evidence" value="ECO:0007669"/>
    <property type="project" value="InterPro"/>
</dbReference>
<sequence length="223" mass="25007">MRARYEIRETRNAAAIFKATNPDLFDELVSSLNSFEIEADDLLLAGGQESTLARRFNDAFRSLGWREARVDTDIELKLKIMPYKPAGERVVRERSTPVSNKGYKVDNFKGRVALDLEWNAKDGNLDRDIGAYRALYDAGFIDLGIIVTRTQDELRAFATQLRLSHGMEEREAKKMLATTTTTNLEKLMPRLTRGDAGGCPILAIAICSRTFENAITQTGARLS</sequence>
<keyword evidence="2" id="KW-1185">Reference proteome</keyword>
<keyword evidence="1" id="KW-0378">Hydrolase</keyword>
<evidence type="ECO:0000313" key="2">
    <source>
        <dbReference type="Proteomes" id="UP000050517"/>
    </source>
</evidence>
<evidence type="ECO:0000313" key="1">
    <source>
        <dbReference type="EMBL" id="KQB84091.1"/>
    </source>
</evidence>
<dbReference type="PATRIC" id="fig|1544416.3.peg.889"/>
<dbReference type="SUPFAM" id="SSF52980">
    <property type="entry name" value="Restriction endonuclease-like"/>
    <property type="match status" value="1"/>
</dbReference>
<dbReference type="Proteomes" id="UP000050517">
    <property type="component" value="Unassembled WGS sequence"/>
</dbReference>
<organism evidence="1 2">
    <name type="scientific">Corynebacterium oculi</name>
    <dbReference type="NCBI Taxonomy" id="1544416"/>
    <lineage>
        <taxon>Bacteria</taxon>
        <taxon>Bacillati</taxon>
        <taxon>Actinomycetota</taxon>
        <taxon>Actinomycetes</taxon>
        <taxon>Mycobacteriales</taxon>
        <taxon>Corynebacteriaceae</taxon>
        <taxon>Corynebacterium</taxon>
    </lineage>
</organism>